<dbReference type="Proteomes" id="UP001558652">
    <property type="component" value="Unassembled WGS sequence"/>
</dbReference>
<evidence type="ECO:0000256" key="1">
    <source>
        <dbReference type="SAM" id="MobiDB-lite"/>
    </source>
</evidence>
<dbReference type="EMBL" id="JBFDAA010000006">
    <property type="protein sequence ID" value="KAL1131973.1"/>
    <property type="molecule type" value="Genomic_DNA"/>
</dbReference>
<dbReference type="AlphaFoldDB" id="A0ABD0YL24"/>
<evidence type="ECO:0000313" key="3">
    <source>
        <dbReference type="Proteomes" id="UP001558652"/>
    </source>
</evidence>
<keyword evidence="3" id="KW-1185">Reference proteome</keyword>
<feature type="region of interest" description="Disordered" evidence="1">
    <location>
        <begin position="256"/>
        <end position="276"/>
    </location>
</feature>
<reference evidence="2 3" key="1">
    <citation type="submission" date="2024-07" db="EMBL/GenBank/DDBJ databases">
        <title>Chromosome-level genome assembly of the water stick insect Ranatra chinensis (Heteroptera: Nepidae).</title>
        <authorList>
            <person name="Liu X."/>
        </authorList>
    </citation>
    <scope>NUCLEOTIDE SEQUENCE [LARGE SCALE GENOMIC DNA]</scope>
    <source>
        <strain evidence="2">Cailab_2021Rc</strain>
        <tissue evidence="2">Muscle</tissue>
    </source>
</reference>
<feature type="region of interest" description="Disordered" evidence="1">
    <location>
        <begin position="1"/>
        <end position="79"/>
    </location>
</feature>
<proteinExistence type="predicted"/>
<sequence length="307" mass="33048">MRGRRWRARGGGGGKPRSLAAIDQEGSWEGGGAPPPPPQGGGVGCGGVEGGGIDCPPPGRPRAASPDSARRPRSVGPLTRSLALPSRRSSYLSLFARLCPSLPARLPDCPTPLSSGGRPPPVSSPYPEDTARIVSMRSRLGDFLLMILDGTSHITLLIPNSLFLQTKSFTNNLNRSTPNLKLNSTHADLSDVGLEISSWSSVPTSYIPRSHRRISICTDYEEKCSGGCKDFFFKRSVSLRKKGVYNGKNMPGTTTVSCEMSSQQSSSSTCGDRSLHLPPMRDPFGHQFPTSCRDSAQEIQRKIVDLR</sequence>
<feature type="compositionally biased region" description="Gly residues" evidence="1">
    <location>
        <begin position="40"/>
        <end position="53"/>
    </location>
</feature>
<organism evidence="2 3">
    <name type="scientific">Ranatra chinensis</name>
    <dbReference type="NCBI Taxonomy" id="642074"/>
    <lineage>
        <taxon>Eukaryota</taxon>
        <taxon>Metazoa</taxon>
        <taxon>Ecdysozoa</taxon>
        <taxon>Arthropoda</taxon>
        <taxon>Hexapoda</taxon>
        <taxon>Insecta</taxon>
        <taxon>Pterygota</taxon>
        <taxon>Neoptera</taxon>
        <taxon>Paraneoptera</taxon>
        <taxon>Hemiptera</taxon>
        <taxon>Heteroptera</taxon>
        <taxon>Panheteroptera</taxon>
        <taxon>Nepomorpha</taxon>
        <taxon>Nepidae</taxon>
        <taxon>Ranatrinae</taxon>
        <taxon>Ranatra</taxon>
    </lineage>
</organism>
<gene>
    <name evidence="2" type="ORF">AAG570_011584</name>
</gene>
<evidence type="ECO:0000313" key="2">
    <source>
        <dbReference type="EMBL" id="KAL1131973.1"/>
    </source>
</evidence>
<comment type="caution">
    <text evidence="2">The sequence shown here is derived from an EMBL/GenBank/DDBJ whole genome shotgun (WGS) entry which is preliminary data.</text>
</comment>
<accession>A0ABD0YL24</accession>
<name>A0ABD0YL24_9HEMI</name>
<protein>
    <submittedName>
        <fullName evidence="2">Uncharacterized protein</fullName>
    </submittedName>
</protein>